<evidence type="ECO:0000256" key="1">
    <source>
        <dbReference type="ARBA" id="ARBA00004141"/>
    </source>
</evidence>
<evidence type="ECO:0000256" key="4">
    <source>
        <dbReference type="ARBA" id="ARBA00023136"/>
    </source>
</evidence>
<feature type="transmembrane region" description="Helical" evidence="7">
    <location>
        <begin position="228"/>
        <end position="252"/>
    </location>
</feature>
<evidence type="ECO:0000256" key="6">
    <source>
        <dbReference type="SAM" id="MobiDB-lite"/>
    </source>
</evidence>
<keyword evidence="3 7" id="KW-1133">Transmembrane helix</keyword>
<dbReference type="PANTHER" id="PTHR33048">
    <property type="entry name" value="PTH11-LIKE INTEGRAL MEMBRANE PROTEIN (AFU_ORTHOLOGUE AFUA_5G11245)"/>
    <property type="match status" value="1"/>
</dbReference>
<feature type="region of interest" description="Disordered" evidence="6">
    <location>
        <begin position="369"/>
        <end position="421"/>
    </location>
</feature>
<accession>A0A093X9B4</accession>
<gene>
    <name evidence="9" type="ORF">GQ26_0530230</name>
</gene>
<dbReference type="InterPro" id="IPR049326">
    <property type="entry name" value="Rhodopsin_dom_fungi"/>
</dbReference>
<feature type="domain" description="Rhodopsin" evidence="8">
    <location>
        <begin position="47"/>
        <end position="293"/>
    </location>
</feature>
<dbReference type="InterPro" id="IPR052337">
    <property type="entry name" value="SAT4-like"/>
</dbReference>
<dbReference type="PANTHER" id="PTHR33048:SF129">
    <property type="entry name" value="INTEGRAL MEMBRANE PROTEIN-RELATED"/>
    <property type="match status" value="1"/>
</dbReference>
<name>A0A093X9B4_TALMA</name>
<comment type="similarity">
    <text evidence="5">Belongs to the SAT4 family.</text>
</comment>
<evidence type="ECO:0000256" key="3">
    <source>
        <dbReference type="ARBA" id="ARBA00022989"/>
    </source>
</evidence>
<feature type="transmembrane region" description="Helical" evidence="7">
    <location>
        <begin position="149"/>
        <end position="175"/>
    </location>
</feature>
<evidence type="ECO:0000256" key="2">
    <source>
        <dbReference type="ARBA" id="ARBA00022692"/>
    </source>
</evidence>
<reference key="1">
    <citation type="journal article" date="2014" name="PLoS Genet.">
        <title>Signature Gene Expression Reveals Novel Clues to the Molecular Mechanisms of Dimorphic Transition in Penicillium marneffei.</title>
        <authorList>
            <person name="Yang E."/>
            <person name="Wang G."/>
            <person name="Cai J."/>
            <person name="Woo P.C."/>
            <person name="Lau S.K."/>
            <person name="Yuen K.-Y."/>
            <person name="Chow W.-N."/>
            <person name="Lin X."/>
        </authorList>
    </citation>
    <scope>NUCLEOTIDE SEQUENCE [LARGE SCALE GENOMIC DNA]</scope>
    <source>
        <strain>PM1</strain>
    </source>
</reference>
<proteinExistence type="inferred from homology"/>
<evidence type="ECO:0000259" key="8">
    <source>
        <dbReference type="Pfam" id="PF20684"/>
    </source>
</evidence>
<dbReference type="Pfam" id="PF20684">
    <property type="entry name" value="Fung_rhodopsin"/>
    <property type="match status" value="1"/>
</dbReference>
<keyword evidence="2 7" id="KW-0812">Transmembrane</keyword>
<feature type="compositionally biased region" description="Polar residues" evidence="6">
    <location>
        <begin position="316"/>
        <end position="330"/>
    </location>
</feature>
<dbReference type="GO" id="GO:0016020">
    <property type="term" value="C:membrane"/>
    <property type="evidence" value="ECO:0007669"/>
    <property type="project" value="UniProtKB-SubCell"/>
</dbReference>
<comment type="subcellular location">
    <subcellularLocation>
        <location evidence="1">Membrane</location>
        <topology evidence="1">Multi-pass membrane protein</topology>
    </subcellularLocation>
</comment>
<comment type="caution">
    <text evidence="9">The sequence shown here is derived from an EMBL/GenBank/DDBJ whole genome shotgun (WGS) entry which is preliminary data.</text>
</comment>
<sequence>MSNGLTPPADVTDSWPPPNFVDPELRGPGLLVVNIVFSAIALVMTALRLYARAFITATIGLDDYLIVLALAFGIAMCTASSIAAARYGWDRHQWDVRPEWISTSLKYHMLFEMTYAMSSTLTKVSLLWFCRRLLGNSVKGSFRYLNWSLIGSMAILIILGLLFVFTTLLNCIPISANFDVNPTYPYHCINGGNVATGASCINVFTDFMATVVPMPLIWKLKLPRRQRLAVISIFGIGLIVTVASSIRTYYTWIGALGSYDNSWWGWASCLAASLEINFGLMCASAPALRPFIKAISPRILGGTGYGDKYSQQLNNHKPWVPSTTRSTTSHVRMGPNDSTTKEVGGFGRRGSSNDAGIIRTVELQTFYEDHNDATHGRPGTAPKPRGYFKDRRRDSFPASRNLNEDDEAPFALRGMGSHDDR</sequence>
<dbReference type="AlphaFoldDB" id="A0A093X9B4"/>
<dbReference type="HOGENOM" id="CLU_028200_25_4_1"/>
<feature type="transmembrane region" description="Helical" evidence="7">
    <location>
        <begin position="30"/>
        <end position="51"/>
    </location>
</feature>
<feature type="transmembrane region" description="Helical" evidence="7">
    <location>
        <begin position="264"/>
        <end position="288"/>
    </location>
</feature>
<feature type="transmembrane region" description="Helical" evidence="7">
    <location>
        <begin position="109"/>
        <end position="129"/>
    </location>
</feature>
<organism evidence="9">
    <name type="scientific">Talaromyces marneffei PM1</name>
    <dbReference type="NCBI Taxonomy" id="1077442"/>
    <lineage>
        <taxon>Eukaryota</taxon>
        <taxon>Fungi</taxon>
        <taxon>Dikarya</taxon>
        <taxon>Ascomycota</taxon>
        <taxon>Pezizomycotina</taxon>
        <taxon>Eurotiomycetes</taxon>
        <taxon>Eurotiomycetidae</taxon>
        <taxon>Eurotiales</taxon>
        <taxon>Trichocomaceae</taxon>
        <taxon>Talaromyces</taxon>
        <taxon>Talaromyces sect. Talaromyces</taxon>
    </lineage>
</organism>
<keyword evidence="4 7" id="KW-0472">Membrane</keyword>
<protein>
    <submittedName>
        <fullName evidence="9">E3 ubiquitin-protein ligase TRIM56</fullName>
    </submittedName>
</protein>
<dbReference type="EMBL" id="JPOX01000053">
    <property type="protein sequence ID" value="KFX41823.1"/>
    <property type="molecule type" value="Genomic_DNA"/>
</dbReference>
<feature type="transmembrane region" description="Helical" evidence="7">
    <location>
        <begin position="63"/>
        <end position="89"/>
    </location>
</feature>
<evidence type="ECO:0000256" key="7">
    <source>
        <dbReference type="SAM" id="Phobius"/>
    </source>
</evidence>
<feature type="transmembrane region" description="Helical" evidence="7">
    <location>
        <begin position="195"/>
        <end position="216"/>
    </location>
</feature>
<dbReference type="eggNOG" id="ENOG502SMK9">
    <property type="taxonomic scope" value="Eukaryota"/>
</dbReference>
<feature type="region of interest" description="Disordered" evidence="6">
    <location>
        <begin position="316"/>
        <end position="351"/>
    </location>
</feature>
<evidence type="ECO:0000256" key="5">
    <source>
        <dbReference type="ARBA" id="ARBA00038359"/>
    </source>
</evidence>
<reference evidence="9" key="2">
    <citation type="journal article" date="2014" name="PLoS Genet.">
        <title>Signature gene expression reveals novel clues to the molecular mechanisms of dimorphic transition in Penicillium marneffei.</title>
        <authorList>
            <person name="Yang E."/>
            <person name="Wang G."/>
            <person name="Cai J."/>
            <person name="Woo P.C."/>
            <person name="Lau S.K."/>
            <person name="Yuen K.-Y."/>
            <person name="Chow W.-N."/>
            <person name="Lin X."/>
        </authorList>
    </citation>
    <scope>NUCLEOTIDE SEQUENCE</scope>
    <source>
        <strain evidence="9">PM1</strain>
    </source>
</reference>
<evidence type="ECO:0000313" key="9">
    <source>
        <dbReference type="EMBL" id="KFX41823.1"/>
    </source>
</evidence>